<feature type="transmembrane region" description="Helical" evidence="9">
    <location>
        <begin position="83"/>
        <end position="104"/>
    </location>
</feature>
<keyword evidence="12" id="KW-1185">Reference proteome</keyword>
<dbReference type="RefSeq" id="WP_103720778.1">
    <property type="nucleotide sequence ID" value="NZ_PQFZ01000021.1"/>
</dbReference>
<gene>
    <name evidence="11" type="ORF">CYD53_1216</name>
</gene>
<accession>A0A2S4LWT8</accession>
<protein>
    <submittedName>
        <fullName evidence="11">Amino acid ABC transporter membrane protein 2 (PAAT family)</fullName>
    </submittedName>
</protein>
<dbReference type="PANTHER" id="PTHR30614">
    <property type="entry name" value="MEMBRANE COMPONENT OF AMINO ACID ABC TRANSPORTER"/>
    <property type="match status" value="1"/>
</dbReference>
<name>A0A2S4LWT8_9HYPH</name>
<dbReference type="Pfam" id="PF00528">
    <property type="entry name" value="BPD_transp_1"/>
    <property type="match status" value="1"/>
</dbReference>
<dbReference type="InterPro" id="IPR000515">
    <property type="entry name" value="MetI-like"/>
</dbReference>
<dbReference type="InterPro" id="IPR035906">
    <property type="entry name" value="MetI-like_sf"/>
</dbReference>
<comment type="caution">
    <text evidence="11">The sequence shown here is derived from an EMBL/GenBank/DDBJ whole genome shotgun (WGS) entry which is preliminary data.</text>
</comment>
<evidence type="ECO:0000313" key="12">
    <source>
        <dbReference type="Proteomes" id="UP000236919"/>
    </source>
</evidence>
<dbReference type="InterPro" id="IPR043429">
    <property type="entry name" value="ArtM/GltK/GlnP/TcyL/YhdX-like"/>
</dbReference>
<evidence type="ECO:0000256" key="5">
    <source>
        <dbReference type="ARBA" id="ARBA00022692"/>
    </source>
</evidence>
<keyword evidence="5 9" id="KW-0812">Transmembrane</keyword>
<dbReference type="EMBL" id="PQFZ01000021">
    <property type="protein sequence ID" value="POR46922.1"/>
    <property type="molecule type" value="Genomic_DNA"/>
</dbReference>
<sequence>MAFDPSILVQYWPLFAQGAWLTIQITAMAFLLGYTVGIVVALIAQIPNRLVRILVAAYVGVLRGIPFIIILFLVYYGLPFAGIRLPAFVTGTVALSLFASAYYAEIIRAAILALPRGQFESARVVGMSPLQAMRHVIAPQILRSLVPPSTNMTLTMIKESSVLSSITVAELTYQGLIVQGNTFAPFEVFAAVTLIYWAITMVVAWLAGLLEARVGQAQQETIIRNPLAAEFLSFDRRPVR</sequence>
<keyword evidence="6" id="KW-0029">Amino-acid transport</keyword>
<dbReference type="PROSITE" id="PS50928">
    <property type="entry name" value="ABC_TM1"/>
    <property type="match status" value="1"/>
</dbReference>
<feature type="domain" description="ABC transmembrane type-1" evidence="10">
    <location>
        <begin position="19"/>
        <end position="207"/>
    </location>
</feature>
<dbReference type="NCBIfam" id="TIGR01726">
    <property type="entry name" value="HEQRo_perm_3TM"/>
    <property type="match status" value="1"/>
</dbReference>
<evidence type="ECO:0000256" key="8">
    <source>
        <dbReference type="ARBA" id="ARBA00023136"/>
    </source>
</evidence>
<evidence type="ECO:0000256" key="3">
    <source>
        <dbReference type="ARBA" id="ARBA00022448"/>
    </source>
</evidence>
<keyword evidence="4" id="KW-1003">Cell membrane</keyword>
<evidence type="ECO:0000256" key="4">
    <source>
        <dbReference type="ARBA" id="ARBA00022475"/>
    </source>
</evidence>
<dbReference type="Gene3D" id="1.10.3720.10">
    <property type="entry name" value="MetI-like"/>
    <property type="match status" value="1"/>
</dbReference>
<evidence type="ECO:0000256" key="6">
    <source>
        <dbReference type="ARBA" id="ARBA00022970"/>
    </source>
</evidence>
<dbReference type="GO" id="GO:0022857">
    <property type="term" value="F:transmembrane transporter activity"/>
    <property type="evidence" value="ECO:0007669"/>
    <property type="project" value="InterPro"/>
</dbReference>
<dbReference type="AlphaFoldDB" id="A0A2S4LWT8"/>
<dbReference type="CDD" id="cd06261">
    <property type="entry name" value="TM_PBP2"/>
    <property type="match status" value="1"/>
</dbReference>
<evidence type="ECO:0000256" key="7">
    <source>
        <dbReference type="ARBA" id="ARBA00022989"/>
    </source>
</evidence>
<evidence type="ECO:0000256" key="2">
    <source>
        <dbReference type="ARBA" id="ARBA00010072"/>
    </source>
</evidence>
<evidence type="ECO:0000256" key="9">
    <source>
        <dbReference type="RuleBase" id="RU363032"/>
    </source>
</evidence>
<organism evidence="11 12">
    <name type="scientific">Bosea psychrotolerans</name>
    <dbReference type="NCBI Taxonomy" id="1871628"/>
    <lineage>
        <taxon>Bacteria</taxon>
        <taxon>Pseudomonadati</taxon>
        <taxon>Pseudomonadota</taxon>
        <taxon>Alphaproteobacteria</taxon>
        <taxon>Hyphomicrobiales</taxon>
        <taxon>Boseaceae</taxon>
        <taxon>Bosea</taxon>
    </lineage>
</organism>
<feature type="transmembrane region" description="Helical" evidence="9">
    <location>
        <begin position="162"/>
        <end position="182"/>
    </location>
</feature>
<dbReference type="GO" id="GO:0043190">
    <property type="term" value="C:ATP-binding cassette (ABC) transporter complex"/>
    <property type="evidence" value="ECO:0007669"/>
    <property type="project" value="InterPro"/>
</dbReference>
<keyword evidence="3 9" id="KW-0813">Transport</keyword>
<feature type="transmembrane region" description="Helical" evidence="9">
    <location>
        <begin position="188"/>
        <end position="210"/>
    </location>
</feature>
<comment type="similarity">
    <text evidence="2">Belongs to the binding-protein-dependent transport system permease family. HisMQ subfamily.</text>
</comment>
<feature type="transmembrane region" description="Helical" evidence="9">
    <location>
        <begin position="55"/>
        <end position="77"/>
    </location>
</feature>
<feature type="transmembrane region" description="Helical" evidence="9">
    <location>
        <begin position="20"/>
        <end position="43"/>
    </location>
</feature>
<dbReference type="Proteomes" id="UP000236919">
    <property type="component" value="Unassembled WGS sequence"/>
</dbReference>
<comment type="subcellular location">
    <subcellularLocation>
        <location evidence="1">Cell inner membrane</location>
        <topology evidence="1">Multi-pass membrane protein</topology>
    </subcellularLocation>
    <subcellularLocation>
        <location evidence="9">Cell membrane</location>
        <topology evidence="9">Multi-pass membrane protein</topology>
    </subcellularLocation>
</comment>
<dbReference type="SUPFAM" id="SSF161098">
    <property type="entry name" value="MetI-like"/>
    <property type="match status" value="1"/>
</dbReference>
<dbReference type="PANTHER" id="PTHR30614:SF0">
    <property type="entry name" value="L-CYSTINE TRANSPORT SYSTEM PERMEASE PROTEIN TCYL"/>
    <property type="match status" value="1"/>
</dbReference>
<keyword evidence="7 9" id="KW-1133">Transmembrane helix</keyword>
<dbReference type="GO" id="GO:0006865">
    <property type="term" value="P:amino acid transport"/>
    <property type="evidence" value="ECO:0007669"/>
    <property type="project" value="UniProtKB-KW"/>
</dbReference>
<keyword evidence="8 9" id="KW-0472">Membrane</keyword>
<evidence type="ECO:0000259" key="10">
    <source>
        <dbReference type="PROSITE" id="PS50928"/>
    </source>
</evidence>
<dbReference type="InterPro" id="IPR010065">
    <property type="entry name" value="AA_ABC_transptr_permease_3TM"/>
</dbReference>
<proteinExistence type="inferred from homology"/>
<dbReference type="OrthoDB" id="7341446at2"/>
<evidence type="ECO:0000313" key="11">
    <source>
        <dbReference type="EMBL" id="POR46922.1"/>
    </source>
</evidence>
<reference evidence="11 12" key="1">
    <citation type="submission" date="2018-01" db="EMBL/GenBank/DDBJ databases">
        <title>Genomic Encyclopedia of Type Strains, Phase III (KMG-III): the genomes of soil and plant-associated and newly described type strains.</title>
        <authorList>
            <person name="Whitman W."/>
        </authorList>
    </citation>
    <scope>NUCLEOTIDE SEQUENCE [LARGE SCALE GENOMIC DNA]</scope>
    <source>
        <strain evidence="11 12">1131</strain>
    </source>
</reference>
<evidence type="ECO:0000256" key="1">
    <source>
        <dbReference type="ARBA" id="ARBA00004429"/>
    </source>
</evidence>